<evidence type="ECO:0000256" key="5">
    <source>
        <dbReference type="ARBA" id="ARBA00023136"/>
    </source>
</evidence>
<feature type="transmembrane region" description="Helical" evidence="7">
    <location>
        <begin position="398"/>
        <end position="419"/>
    </location>
</feature>
<dbReference type="OrthoDB" id="6132759at2759"/>
<evidence type="ECO:0000313" key="8">
    <source>
        <dbReference type="EMBL" id="CAD7249189.1"/>
    </source>
</evidence>
<feature type="transmembrane region" description="Helical" evidence="7">
    <location>
        <begin position="357"/>
        <end position="386"/>
    </location>
</feature>
<dbReference type="Proteomes" id="UP000677054">
    <property type="component" value="Unassembled WGS sequence"/>
</dbReference>
<protein>
    <recommendedName>
        <fullName evidence="10">Sodium/myo-inositol cotransporter</fullName>
    </recommendedName>
</protein>
<dbReference type="NCBIfam" id="TIGR00813">
    <property type="entry name" value="sss"/>
    <property type="match status" value="1"/>
</dbReference>
<evidence type="ECO:0008006" key="10">
    <source>
        <dbReference type="Google" id="ProtNLM"/>
    </source>
</evidence>
<feature type="transmembrane region" description="Helical" evidence="7">
    <location>
        <begin position="80"/>
        <end position="100"/>
    </location>
</feature>
<evidence type="ECO:0000256" key="3">
    <source>
        <dbReference type="ARBA" id="ARBA00022692"/>
    </source>
</evidence>
<dbReference type="PANTHER" id="PTHR11819:SF150">
    <property type="entry name" value="SODIUM_MYO-INOSITOL COTRANSPORTER"/>
    <property type="match status" value="1"/>
</dbReference>
<keyword evidence="4 7" id="KW-1133">Transmembrane helix</keyword>
<dbReference type="GO" id="GO:0005412">
    <property type="term" value="F:D-glucose:sodium symporter activity"/>
    <property type="evidence" value="ECO:0007669"/>
    <property type="project" value="TreeGrafter"/>
</dbReference>
<reference evidence="8" key="1">
    <citation type="submission" date="2020-11" db="EMBL/GenBank/DDBJ databases">
        <authorList>
            <person name="Tran Van P."/>
        </authorList>
    </citation>
    <scope>NUCLEOTIDE SEQUENCE</scope>
</reference>
<evidence type="ECO:0000256" key="6">
    <source>
        <dbReference type="RuleBase" id="RU362091"/>
    </source>
</evidence>
<dbReference type="GO" id="GO:0005886">
    <property type="term" value="C:plasma membrane"/>
    <property type="evidence" value="ECO:0007669"/>
    <property type="project" value="TreeGrafter"/>
</dbReference>
<dbReference type="Pfam" id="PF00474">
    <property type="entry name" value="SSF"/>
    <property type="match status" value="1"/>
</dbReference>
<dbReference type="PROSITE" id="PS50283">
    <property type="entry name" value="NA_SOLUT_SYMP_3"/>
    <property type="match status" value="1"/>
</dbReference>
<feature type="transmembrane region" description="Helical" evidence="7">
    <location>
        <begin position="26"/>
        <end position="45"/>
    </location>
</feature>
<dbReference type="EMBL" id="LR901688">
    <property type="protein sequence ID" value="CAD7249189.1"/>
    <property type="molecule type" value="Genomic_DNA"/>
</dbReference>
<feature type="transmembrane region" description="Helical" evidence="7">
    <location>
        <begin position="52"/>
        <end position="74"/>
    </location>
</feature>
<evidence type="ECO:0000256" key="2">
    <source>
        <dbReference type="ARBA" id="ARBA00006434"/>
    </source>
</evidence>
<keyword evidence="3 7" id="KW-0812">Transmembrane</keyword>
<dbReference type="InterPro" id="IPR001734">
    <property type="entry name" value="Na/solute_symporter"/>
</dbReference>
<feature type="transmembrane region" description="Helical" evidence="7">
    <location>
        <begin position="443"/>
        <end position="465"/>
    </location>
</feature>
<gene>
    <name evidence="8" type="ORF">DSTB1V02_LOCUS8988</name>
</gene>
<evidence type="ECO:0000256" key="1">
    <source>
        <dbReference type="ARBA" id="ARBA00004141"/>
    </source>
</evidence>
<comment type="subcellular location">
    <subcellularLocation>
        <location evidence="1">Membrane</location>
        <topology evidence="1">Multi-pass membrane protein</topology>
    </subcellularLocation>
</comment>
<feature type="transmembrane region" description="Helical" evidence="7">
    <location>
        <begin position="290"/>
        <end position="310"/>
    </location>
</feature>
<accession>A0A7R9A870</accession>
<proteinExistence type="inferred from homology"/>
<feature type="transmembrane region" description="Helical" evidence="7">
    <location>
        <begin position="574"/>
        <end position="596"/>
    </location>
</feature>
<evidence type="ECO:0000256" key="7">
    <source>
        <dbReference type="SAM" id="Phobius"/>
    </source>
</evidence>
<feature type="transmembrane region" description="Helical" evidence="7">
    <location>
        <begin position="158"/>
        <end position="178"/>
    </location>
</feature>
<dbReference type="EMBL" id="CAJPEV010002171">
    <property type="protein sequence ID" value="CAG0895970.1"/>
    <property type="molecule type" value="Genomic_DNA"/>
</dbReference>
<evidence type="ECO:0000256" key="4">
    <source>
        <dbReference type="ARBA" id="ARBA00022989"/>
    </source>
</evidence>
<dbReference type="InterPro" id="IPR038377">
    <property type="entry name" value="Na/Glc_symporter_sf"/>
</dbReference>
<organism evidence="8">
    <name type="scientific">Darwinula stevensoni</name>
    <dbReference type="NCBI Taxonomy" id="69355"/>
    <lineage>
        <taxon>Eukaryota</taxon>
        <taxon>Metazoa</taxon>
        <taxon>Ecdysozoa</taxon>
        <taxon>Arthropoda</taxon>
        <taxon>Crustacea</taxon>
        <taxon>Oligostraca</taxon>
        <taxon>Ostracoda</taxon>
        <taxon>Podocopa</taxon>
        <taxon>Podocopida</taxon>
        <taxon>Darwinulocopina</taxon>
        <taxon>Darwinuloidea</taxon>
        <taxon>Darwinulidae</taxon>
        <taxon>Darwinula</taxon>
    </lineage>
</organism>
<dbReference type="PANTHER" id="PTHR11819">
    <property type="entry name" value="SOLUTE CARRIER FAMILY 5"/>
    <property type="match status" value="1"/>
</dbReference>
<comment type="similarity">
    <text evidence="2 6">Belongs to the sodium:solute symporter (SSF) (TC 2.A.21) family.</text>
</comment>
<dbReference type="AlphaFoldDB" id="A0A7R9A870"/>
<feature type="transmembrane region" description="Helical" evidence="7">
    <location>
        <begin position="250"/>
        <end position="269"/>
    </location>
</feature>
<dbReference type="Gene3D" id="1.20.1730.10">
    <property type="entry name" value="Sodium/glucose cotransporter"/>
    <property type="match status" value="2"/>
</dbReference>
<sequence>MSVVNGNGSGGEWSQNQDYGLSTWDVLAVVLYFALVLGVGLMSMFRHNRGTVSGYFLAGRYMFWLPVGASLFASNIGSEHFIGLAGSGAASGIGVGAFEFNVCTLPEYMNKRFGGQRIRVYLACLSLLLYIFTKISVNLYSGALFIEVGLGWDLYSSVLALLLFTGFFTFFGGLAAVIYTDTLQFFIMIIGALIVMGKSFYMVGGYEQLVKKYMEAIPSEHNLTEYKNTSCGLPREDSFVMLRHPISGDIPWPAFILGQTPASIWYWCADQMMVQRVLSAKSLSHAQGGTLFAGYFKILPLFLMVLPGMISRVFYTDDIACISPEKCQAYCGNPVSCTNMAYPRLILEIMPPGMRGVMMAVMLAALMSDLTSIFNSASTLFAMDIWKIYRPRAKNTETVWGAFWGLMVGFCMGATRMVLDSLYREPACYEEDTRPLIVSKVHYMYFAMILFWSTIIVAIVVSLLTDPLESHRVVRTVYVHRFDKERRPDDGERPEHIPEEEFHITELQNTAERQDELDSKVEKEPRAAWKKLAKRLYNWFMGFEEGVSARHHLEELEAHLQKITSLHQTFFEKVILNANLILISGVCIGLFIYFSIDPVAQSAKVHL</sequence>
<evidence type="ECO:0000313" key="9">
    <source>
        <dbReference type="Proteomes" id="UP000677054"/>
    </source>
</evidence>
<name>A0A7R9A870_9CRUS</name>
<keyword evidence="9" id="KW-1185">Reference proteome</keyword>
<keyword evidence="5 7" id="KW-0472">Membrane</keyword>
<feature type="transmembrane region" description="Helical" evidence="7">
    <location>
        <begin position="185"/>
        <end position="204"/>
    </location>
</feature>
<feature type="transmembrane region" description="Helical" evidence="7">
    <location>
        <begin position="120"/>
        <end position="146"/>
    </location>
</feature>